<name>A0ABS2ZZU2_9VIBR</name>
<dbReference type="Proteomes" id="UP000779070">
    <property type="component" value="Unassembled WGS sequence"/>
</dbReference>
<evidence type="ECO:0000259" key="1">
    <source>
        <dbReference type="SMART" id="SM01321"/>
    </source>
</evidence>
<organism evidence="2 3">
    <name type="scientific">Vibrio neptunius</name>
    <dbReference type="NCBI Taxonomy" id="170651"/>
    <lineage>
        <taxon>Bacteria</taxon>
        <taxon>Pseudomonadati</taxon>
        <taxon>Pseudomonadota</taxon>
        <taxon>Gammaproteobacteria</taxon>
        <taxon>Vibrionales</taxon>
        <taxon>Vibrionaceae</taxon>
        <taxon>Vibrio</taxon>
    </lineage>
</organism>
<dbReference type="PANTHER" id="PTHR34322">
    <property type="entry name" value="TRANSPOSASE, Y1_TNP DOMAIN-CONTAINING"/>
    <property type="match status" value="1"/>
</dbReference>
<dbReference type="Gene3D" id="3.30.70.1290">
    <property type="entry name" value="Transposase IS200-like"/>
    <property type="match status" value="1"/>
</dbReference>
<dbReference type="SUPFAM" id="SSF143422">
    <property type="entry name" value="Transposase IS200-like"/>
    <property type="match status" value="1"/>
</dbReference>
<dbReference type="InterPro" id="IPR036515">
    <property type="entry name" value="Transposase_17_sf"/>
</dbReference>
<dbReference type="InterPro" id="IPR002686">
    <property type="entry name" value="Transposase_17"/>
</dbReference>
<gene>
    <name evidence="2" type="ORF">JYA62_04975</name>
</gene>
<feature type="domain" description="Transposase IS200-like" evidence="1">
    <location>
        <begin position="12"/>
        <end position="187"/>
    </location>
</feature>
<dbReference type="PANTHER" id="PTHR34322:SF2">
    <property type="entry name" value="TRANSPOSASE IS200-LIKE DOMAIN-CONTAINING PROTEIN"/>
    <property type="match status" value="1"/>
</dbReference>
<evidence type="ECO:0000313" key="2">
    <source>
        <dbReference type="EMBL" id="MBN3577021.1"/>
    </source>
</evidence>
<dbReference type="SMART" id="SM01321">
    <property type="entry name" value="Y1_Tnp"/>
    <property type="match status" value="1"/>
</dbReference>
<sequence>MTIARSQQISLEATPYYHCVSRCVRRSFLCGYDATTQTNYEHRRGWVEARINAVAKVFCIDVCAYAVMSNHYHVVLHINRRKAQALTEQQVIERWTSFHIAPAMVQRKIRGDKLTKPEQHVYQGIIDTWRERLYSVSWFMRLINQFVSNEANREDNCTGHFWEGRFKSQALLDEKALAAAMAYVDLNPVRAGIADTPEHSEHTSLKLRIKSVRNNQALPPNLFPFSGYPRQGRPEGLPFRLIDYLELVDWTSRHLRKDKQWVTPESIPPILSRLGFESHIWFNTCFNIERGTIVGSAQSVNSVLPKLQRRRVAGLIIP</sequence>
<protein>
    <submittedName>
        <fullName evidence="2">Transposase</fullName>
    </submittedName>
</protein>
<evidence type="ECO:0000313" key="3">
    <source>
        <dbReference type="Proteomes" id="UP000779070"/>
    </source>
</evidence>
<proteinExistence type="predicted"/>
<comment type="caution">
    <text evidence="2">The sequence shown here is derived from an EMBL/GenBank/DDBJ whole genome shotgun (WGS) entry which is preliminary data.</text>
</comment>
<dbReference type="RefSeq" id="WP_206369155.1">
    <property type="nucleotide sequence ID" value="NZ_CAWPTM010000099.1"/>
</dbReference>
<dbReference type="EMBL" id="JAFHLB010000004">
    <property type="protein sequence ID" value="MBN3577021.1"/>
    <property type="molecule type" value="Genomic_DNA"/>
</dbReference>
<accession>A0ABS2ZZU2</accession>
<keyword evidence="3" id="KW-1185">Reference proteome</keyword>
<reference evidence="2 3" key="1">
    <citation type="submission" date="2021-02" db="EMBL/GenBank/DDBJ databases">
        <title>Draft Genome Sequences of 5 Vibrio neptunius Strains Isolated From of Bivalve Hatcheries.</title>
        <authorList>
            <person name="Galvis F."/>
            <person name="Barja J.L."/>
            <person name="Lemos M.L."/>
            <person name="Balado M."/>
        </authorList>
    </citation>
    <scope>NUCLEOTIDE SEQUENCE [LARGE SCALE GENOMIC DNA]</scope>
    <source>
        <strain evidence="2 3">PP-145.98</strain>
    </source>
</reference>